<dbReference type="GO" id="GO:0003677">
    <property type="term" value="F:DNA binding"/>
    <property type="evidence" value="ECO:0007669"/>
    <property type="project" value="InterPro"/>
</dbReference>
<dbReference type="Gene3D" id="3.40.190.10">
    <property type="entry name" value="Periplasmic binding protein-like II"/>
    <property type="match status" value="1"/>
</dbReference>
<dbReference type="InterPro" id="IPR024370">
    <property type="entry name" value="PBP_domain"/>
</dbReference>
<comment type="caution">
    <text evidence="4">The sequence shown here is derived from an EMBL/GenBank/DDBJ whole genome shotgun (WGS) entry which is preliminary data.</text>
</comment>
<dbReference type="InterPro" id="IPR009061">
    <property type="entry name" value="DNA-bd_dom_put_sf"/>
</dbReference>
<proteinExistence type="predicted"/>
<gene>
    <name evidence="4" type="ORF">EUAN_03920</name>
</gene>
<dbReference type="PANTHER" id="PTHR38431:SF1">
    <property type="entry name" value="BLL2305 PROTEIN"/>
    <property type="match status" value="1"/>
</dbReference>
<dbReference type="Pfam" id="PF12727">
    <property type="entry name" value="PBP_like"/>
    <property type="match status" value="1"/>
</dbReference>
<evidence type="ECO:0000256" key="1">
    <source>
        <dbReference type="SAM" id="MobiDB-lite"/>
    </source>
</evidence>
<evidence type="ECO:0000259" key="2">
    <source>
        <dbReference type="Pfam" id="PF12727"/>
    </source>
</evidence>
<dbReference type="SUPFAM" id="SSF53850">
    <property type="entry name" value="Periplasmic binding protein-like II"/>
    <property type="match status" value="1"/>
</dbReference>
<dbReference type="AlphaFoldDB" id="A0A1S1VAB5"/>
<dbReference type="EMBL" id="MKIE01000001">
    <property type="protein sequence ID" value="OHW63528.1"/>
    <property type="molecule type" value="Genomic_DNA"/>
</dbReference>
<evidence type="ECO:0000259" key="3">
    <source>
        <dbReference type="Pfam" id="PF12728"/>
    </source>
</evidence>
<keyword evidence="5" id="KW-1185">Reference proteome</keyword>
<dbReference type="SUPFAM" id="SSF46955">
    <property type="entry name" value="Putative DNA-binding domain"/>
    <property type="match status" value="1"/>
</dbReference>
<dbReference type="InterPro" id="IPR041657">
    <property type="entry name" value="HTH_17"/>
</dbReference>
<reference evidence="4 5" key="1">
    <citation type="submission" date="2016-09" db="EMBL/GenBank/DDBJ databases">
        <title>Genome sequence of Eubacterium angustum.</title>
        <authorList>
            <person name="Poehlein A."/>
            <person name="Daniel R."/>
        </authorList>
    </citation>
    <scope>NUCLEOTIDE SEQUENCE [LARGE SCALE GENOMIC DNA]</scope>
    <source>
        <strain evidence="4 5">DSM 1989</strain>
    </source>
</reference>
<dbReference type="OrthoDB" id="9804758at2"/>
<dbReference type="InterPro" id="IPR010093">
    <property type="entry name" value="SinI_DNA-bd"/>
</dbReference>
<feature type="domain" description="Helix-turn-helix" evidence="3">
    <location>
        <begin position="7"/>
        <end position="51"/>
    </location>
</feature>
<dbReference type="STRING" id="39480.EUAN_03920"/>
<name>A0A1S1VAB5_9FIRM</name>
<protein>
    <submittedName>
        <fullName evidence="4">PBP superfamily domain protein</fullName>
    </submittedName>
</protein>
<dbReference type="NCBIfam" id="TIGR01764">
    <property type="entry name" value="excise"/>
    <property type="match status" value="1"/>
</dbReference>
<feature type="region of interest" description="Disordered" evidence="1">
    <location>
        <begin position="50"/>
        <end position="70"/>
    </location>
</feature>
<dbReference type="PANTHER" id="PTHR38431">
    <property type="entry name" value="BLL2305 PROTEIN"/>
    <property type="match status" value="1"/>
</dbReference>
<organism evidence="4 5">
    <name type="scientific">Andreesenia angusta</name>
    <dbReference type="NCBI Taxonomy" id="39480"/>
    <lineage>
        <taxon>Bacteria</taxon>
        <taxon>Bacillati</taxon>
        <taxon>Bacillota</taxon>
        <taxon>Tissierellia</taxon>
        <taxon>Tissierellales</taxon>
        <taxon>Gottschalkiaceae</taxon>
        <taxon>Andreesenia</taxon>
    </lineage>
</organism>
<evidence type="ECO:0000313" key="5">
    <source>
        <dbReference type="Proteomes" id="UP000180254"/>
    </source>
</evidence>
<dbReference type="Proteomes" id="UP000180254">
    <property type="component" value="Unassembled WGS sequence"/>
</dbReference>
<feature type="domain" description="PBP" evidence="2">
    <location>
        <begin position="104"/>
        <end position="293"/>
    </location>
</feature>
<dbReference type="Pfam" id="PF12728">
    <property type="entry name" value="HTH_17"/>
    <property type="match status" value="1"/>
</dbReference>
<accession>A0A1S1VAB5</accession>
<sequence length="320" mass="35798">MRKDRALTAQEVADILKIAKNTVYELAKRGEIKSYKVGRSLRFSPEDVEKYTSGGIQSGGPVQTSEKSKSKESFRDSFQFSPASYGEGFVICGQDLILDVLSNYIENHRSGVPTLRAHIGSYSSLTSLYYGKVQVASSHLWDGDSDTYNIPFVRRLVPGIPAVIIHLTKRTQGFYVQKGNPKNILEWEDLARKDIRIVNREKGAGSRVLLDENIRKLGIPGSSINGYYRENQSHVTVASSVARGEADVAVGDMKTSAQFNNLDFIPLKKERYELVVKKEDFHTAPIQAMIEILNSEEFQSEFRNIEGYDISEMGSIVAET</sequence>
<evidence type="ECO:0000313" key="4">
    <source>
        <dbReference type="EMBL" id="OHW63528.1"/>
    </source>
</evidence>
<dbReference type="RefSeq" id="WP_071061077.1">
    <property type="nucleotide sequence ID" value="NZ_MKIE01000001.1"/>
</dbReference>